<dbReference type="STRING" id="670482.SAMN04488542_13053"/>
<organism evidence="2 3">
    <name type="scientific">Fontibacillus panacisegetis</name>
    <dbReference type="NCBI Taxonomy" id="670482"/>
    <lineage>
        <taxon>Bacteria</taxon>
        <taxon>Bacillati</taxon>
        <taxon>Bacillota</taxon>
        <taxon>Bacilli</taxon>
        <taxon>Bacillales</taxon>
        <taxon>Paenibacillaceae</taxon>
        <taxon>Fontibacillus</taxon>
    </lineage>
</organism>
<sequence length="70" mass="8211">MKKDEEAAREYSEMFVVFSDSIEVWLRRIVIVLVIGLCLFQAVLRVPEIRQWLASADKYEGTSIHRKNEP</sequence>
<dbReference type="Proteomes" id="UP000198972">
    <property type="component" value="Unassembled WGS sequence"/>
</dbReference>
<evidence type="ECO:0000313" key="2">
    <source>
        <dbReference type="EMBL" id="SDG23038.1"/>
    </source>
</evidence>
<dbReference type="AlphaFoldDB" id="A0A1G7SJ65"/>
<dbReference type="EMBL" id="FNBG01000030">
    <property type="protein sequence ID" value="SDG23038.1"/>
    <property type="molecule type" value="Genomic_DNA"/>
</dbReference>
<keyword evidence="1" id="KW-0472">Membrane</keyword>
<reference evidence="2 3" key="1">
    <citation type="submission" date="2016-10" db="EMBL/GenBank/DDBJ databases">
        <authorList>
            <person name="de Groot N.N."/>
        </authorList>
    </citation>
    <scope>NUCLEOTIDE SEQUENCE [LARGE SCALE GENOMIC DNA]</scope>
    <source>
        <strain evidence="2 3">DSM 28129</strain>
    </source>
</reference>
<keyword evidence="1" id="KW-0812">Transmembrane</keyword>
<evidence type="ECO:0000256" key="1">
    <source>
        <dbReference type="SAM" id="Phobius"/>
    </source>
</evidence>
<gene>
    <name evidence="2" type="ORF">SAMN04488542_13053</name>
</gene>
<protein>
    <submittedName>
        <fullName evidence="2">Uncharacterized protein</fullName>
    </submittedName>
</protein>
<dbReference type="RefSeq" id="WP_091235047.1">
    <property type="nucleotide sequence ID" value="NZ_FNBG01000030.1"/>
</dbReference>
<name>A0A1G7SJ65_9BACL</name>
<dbReference type="OrthoDB" id="2666268at2"/>
<accession>A0A1G7SJ65</accession>
<keyword evidence="3" id="KW-1185">Reference proteome</keyword>
<proteinExistence type="predicted"/>
<keyword evidence="1" id="KW-1133">Transmembrane helix</keyword>
<evidence type="ECO:0000313" key="3">
    <source>
        <dbReference type="Proteomes" id="UP000198972"/>
    </source>
</evidence>
<feature type="transmembrane region" description="Helical" evidence="1">
    <location>
        <begin position="25"/>
        <end position="44"/>
    </location>
</feature>